<gene>
    <name evidence="1" type="ORF">USDA257_c28040</name>
</gene>
<dbReference type="Proteomes" id="UP000006180">
    <property type="component" value="Chromosome"/>
</dbReference>
<evidence type="ECO:0008006" key="3">
    <source>
        <dbReference type="Google" id="ProtNLM"/>
    </source>
</evidence>
<dbReference type="KEGG" id="sfd:USDA257_c28040"/>
<dbReference type="EMBL" id="CP003563">
    <property type="protein sequence ID" value="AFL51375.1"/>
    <property type="molecule type" value="Genomic_DNA"/>
</dbReference>
<reference evidence="1 2" key="1">
    <citation type="journal article" date="2012" name="J. Bacteriol.">
        <title>Complete genome sequence of the broad-host-range strain Sinorhizobium fredii USDA257.</title>
        <authorList>
            <person name="Schuldes J."/>
            <person name="Rodriguez Orbegoso M."/>
            <person name="Schmeisser C."/>
            <person name="Krishnan H.B."/>
            <person name="Daniel R."/>
            <person name="Streit W.R."/>
        </authorList>
    </citation>
    <scope>NUCLEOTIDE SEQUENCE [LARGE SCALE GENOMIC DNA]</scope>
    <source>
        <strain evidence="1 2">USDA 257</strain>
    </source>
</reference>
<dbReference type="AlphaFoldDB" id="I3X669"/>
<evidence type="ECO:0000313" key="1">
    <source>
        <dbReference type="EMBL" id="AFL51375.1"/>
    </source>
</evidence>
<evidence type="ECO:0000313" key="2">
    <source>
        <dbReference type="Proteomes" id="UP000006180"/>
    </source>
</evidence>
<dbReference type="Gene3D" id="6.10.250.730">
    <property type="match status" value="1"/>
</dbReference>
<proteinExistence type="predicted"/>
<dbReference type="HOGENOM" id="CLU_134423_3_1_5"/>
<protein>
    <recommendedName>
        <fullName evidence="3">DUF982 domain-containing protein</fullName>
    </recommendedName>
</protein>
<name>I3X669_SINF2</name>
<sequence>MRIRIGRAKPLEIDGPYAALNVMAHRWPDVRGDRYDKAKRLCMAALGRRVAACSIKDDFIEACIEADILEDPH</sequence>
<accession>I3X669</accession>
<dbReference type="InterPro" id="IPR010385">
    <property type="entry name" value="DUF982"/>
</dbReference>
<organism evidence="1 2">
    <name type="scientific">Sinorhizobium fredii (strain USDA 257)</name>
    <dbReference type="NCBI Taxonomy" id="1185652"/>
    <lineage>
        <taxon>Bacteria</taxon>
        <taxon>Pseudomonadati</taxon>
        <taxon>Pseudomonadota</taxon>
        <taxon>Alphaproteobacteria</taxon>
        <taxon>Hyphomicrobiales</taxon>
        <taxon>Rhizobiaceae</taxon>
        <taxon>Sinorhizobium/Ensifer group</taxon>
        <taxon>Sinorhizobium</taxon>
    </lineage>
</organism>
<dbReference type="Pfam" id="PF06169">
    <property type="entry name" value="DUF982"/>
    <property type="match status" value="1"/>
</dbReference>
<dbReference type="PATRIC" id="fig|1185652.3.peg.2912"/>